<dbReference type="InterPro" id="IPR002891">
    <property type="entry name" value="APS"/>
</dbReference>
<keyword evidence="3 6" id="KW-0808">Transferase</keyword>
<dbReference type="EMBL" id="BAAAMY010000004">
    <property type="protein sequence ID" value="GAA1916148.1"/>
    <property type="molecule type" value="Genomic_DNA"/>
</dbReference>
<organism evidence="9 10">
    <name type="scientific">Nocardioides lentus</name>
    <dbReference type="NCBI Taxonomy" id="338077"/>
    <lineage>
        <taxon>Bacteria</taxon>
        <taxon>Bacillati</taxon>
        <taxon>Actinomycetota</taxon>
        <taxon>Actinomycetes</taxon>
        <taxon>Propionibacteriales</taxon>
        <taxon>Nocardioidaceae</taxon>
        <taxon>Nocardioides</taxon>
    </lineage>
</organism>
<dbReference type="HAMAP" id="MF_00065">
    <property type="entry name" value="Adenylyl_sulf_kinase"/>
    <property type="match status" value="1"/>
</dbReference>
<dbReference type="PANTHER" id="PTHR42700:SF1">
    <property type="entry name" value="SULFATE ADENYLYLTRANSFERASE"/>
    <property type="match status" value="1"/>
</dbReference>
<comment type="caution">
    <text evidence="6">Lacks conserved residue(s) required for the propagation of feature annotation.</text>
</comment>
<dbReference type="Gene3D" id="3.40.50.300">
    <property type="entry name" value="P-loop containing nucleotide triphosphate hydrolases"/>
    <property type="match status" value="1"/>
</dbReference>
<dbReference type="InterPro" id="IPR050512">
    <property type="entry name" value="Sulf_AdTrans/APS_kinase"/>
</dbReference>
<evidence type="ECO:0000256" key="4">
    <source>
        <dbReference type="ARBA" id="ARBA00022741"/>
    </source>
</evidence>
<dbReference type="RefSeq" id="WP_344006104.1">
    <property type="nucleotide sequence ID" value="NZ_BAAAMY010000004.1"/>
</dbReference>
<keyword evidence="6 7" id="KW-0418">Kinase</keyword>
<comment type="pathway">
    <text evidence="6 7">Sulfur metabolism; hydrogen sulfide biosynthesis; sulfite from sulfate: step 2/3.</text>
</comment>
<dbReference type="PANTHER" id="PTHR42700">
    <property type="entry name" value="SULFATE ADENYLYLTRANSFERASE"/>
    <property type="match status" value="1"/>
</dbReference>
<dbReference type="EC" id="2.7.1.25" evidence="2 6"/>
<comment type="caution">
    <text evidence="9">The sequence shown here is derived from an EMBL/GenBank/DDBJ whole genome shotgun (WGS) entry which is preliminary data.</text>
</comment>
<evidence type="ECO:0000256" key="3">
    <source>
        <dbReference type="ARBA" id="ARBA00022679"/>
    </source>
</evidence>
<dbReference type="InterPro" id="IPR027417">
    <property type="entry name" value="P-loop_NTPase"/>
</dbReference>
<dbReference type="NCBIfam" id="NF003013">
    <property type="entry name" value="PRK03846.1"/>
    <property type="match status" value="1"/>
</dbReference>
<evidence type="ECO:0000313" key="9">
    <source>
        <dbReference type="EMBL" id="GAA1916148.1"/>
    </source>
</evidence>
<evidence type="ECO:0000259" key="8">
    <source>
        <dbReference type="Pfam" id="PF01583"/>
    </source>
</evidence>
<comment type="catalytic activity">
    <reaction evidence="1 6 7">
        <text>adenosine 5'-phosphosulfate + ATP = 3'-phosphoadenylyl sulfate + ADP + H(+)</text>
        <dbReference type="Rhea" id="RHEA:24152"/>
        <dbReference type="ChEBI" id="CHEBI:15378"/>
        <dbReference type="ChEBI" id="CHEBI:30616"/>
        <dbReference type="ChEBI" id="CHEBI:58243"/>
        <dbReference type="ChEBI" id="CHEBI:58339"/>
        <dbReference type="ChEBI" id="CHEBI:456216"/>
        <dbReference type="EC" id="2.7.1.25"/>
    </reaction>
</comment>
<dbReference type="CDD" id="cd02027">
    <property type="entry name" value="APSK"/>
    <property type="match status" value="1"/>
</dbReference>
<feature type="binding site" evidence="6">
    <location>
        <begin position="227"/>
        <end position="234"/>
    </location>
    <ligand>
        <name>ATP</name>
        <dbReference type="ChEBI" id="CHEBI:30616"/>
    </ligand>
</feature>
<dbReference type="NCBIfam" id="TIGR00455">
    <property type="entry name" value="apsK"/>
    <property type="match status" value="1"/>
</dbReference>
<sequence length="398" mass="41652">MPDLIQHCPSAAELDDLELLLVGALVPRHGFDGPGGELTLDLPPAVAEAAARDGLELVDPEGLPLARLAPDGGLSALSRPEFGPFRRLYLTPAQAREQHAGRRVVPVTDAPGDEQVAALAADGRPVLLLALVGTGTPDLSAPALLRACLAVAAQLPDAAVVAVPLAAHPAAPGLDVELRAAVLAAYAGDDEVVELGAPTEVSGEVARIVLGDRPDRSHQGLVLLFSGLSGSGKSTLARALMDRVLETGARTVTSLDGDVVRRHLSAGLGFSREDRKTNIRRIGWVAAEIGRHGGLAVCSPIAPYAETRAQVRAMAEDAGAAFVLVHVATPLEECERRDRKGLYAKARRGEIPDFTGISSPYEEPTDAEVRVDTTGRTIADAVDDVWSALVRAGYLEEA</sequence>
<name>A0ABN2P9V0_9ACTN</name>
<comment type="similarity">
    <text evidence="6 7">Belongs to the APS kinase family.</text>
</comment>
<dbReference type="Proteomes" id="UP001501612">
    <property type="component" value="Unassembled WGS sequence"/>
</dbReference>
<keyword evidence="6" id="KW-0597">Phosphoprotein</keyword>
<dbReference type="SUPFAM" id="SSF52540">
    <property type="entry name" value="P-loop containing nucleoside triphosphate hydrolases"/>
    <property type="match status" value="1"/>
</dbReference>
<evidence type="ECO:0000256" key="6">
    <source>
        <dbReference type="HAMAP-Rule" id="MF_00065"/>
    </source>
</evidence>
<accession>A0ABN2P9V0</accession>
<dbReference type="InterPro" id="IPR059117">
    <property type="entry name" value="APS_kinase_dom"/>
</dbReference>
<evidence type="ECO:0000256" key="7">
    <source>
        <dbReference type="RuleBase" id="RU004347"/>
    </source>
</evidence>
<proteinExistence type="inferred from homology"/>
<evidence type="ECO:0000256" key="5">
    <source>
        <dbReference type="ARBA" id="ARBA00022840"/>
    </source>
</evidence>
<keyword evidence="5 6" id="KW-0067">ATP-binding</keyword>
<protein>
    <recommendedName>
        <fullName evidence="2 6">Adenylyl-sulfate kinase</fullName>
        <ecNumber evidence="2 6">2.7.1.25</ecNumber>
    </recommendedName>
    <alternativeName>
        <fullName evidence="6">APS kinase</fullName>
    </alternativeName>
    <alternativeName>
        <fullName evidence="6">ATP adenosine-5'-phosphosulfate 3'-phosphotransferase</fullName>
    </alternativeName>
    <alternativeName>
        <fullName evidence="6">Adenosine-5'-phosphosulfate kinase</fullName>
    </alternativeName>
</protein>
<feature type="domain" description="APS kinase" evidence="8">
    <location>
        <begin position="219"/>
        <end position="372"/>
    </location>
</feature>
<dbReference type="Pfam" id="PF01583">
    <property type="entry name" value="APS_kinase"/>
    <property type="match status" value="1"/>
</dbReference>
<evidence type="ECO:0000256" key="1">
    <source>
        <dbReference type="ARBA" id="ARBA00001823"/>
    </source>
</evidence>
<evidence type="ECO:0000313" key="10">
    <source>
        <dbReference type="Proteomes" id="UP001501612"/>
    </source>
</evidence>
<keyword evidence="4 6" id="KW-0547">Nucleotide-binding</keyword>
<gene>
    <name evidence="6" type="primary">cysC</name>
    <name evidence="9" type="ORF">GCM10009737_16980</name>
</gene>
<reference evidence="9 10" key="1">
    <citation type="journal article" date="2019" name="Int. J. Syst. Evol. Microbiol.">
        <title>The Global Catalogue of Microorganisms (GCM) 10K type strain sequencing project: providing services to taxonomists for standard genome sequencing and annotation.</title>
        <authorList>
            <consortium name="The Broad Institute Genomics Platform"/>
            <consortium name="The Broad Institute Genome Sequencing Center for Infectious Disease"/>
            <person name="Wu L."/>
            <person name="Ma J."/>
        </authorList>
    </citation>
    <scope>NUCLEOTIDE SEQUENCE [LARGE SCALE GENOMIC DNA]</scope>
    <source>
        <strain evidence="9 10">JCM 14046</strain>
    </source>
</reference>
<keyword evidence="10" id="KW-1185">Reference proteome</keyword>
<evidence type="ECO:0000256" key="2">
    <source>
        <dbReference type="ARBA" id="ARBA00012121"/>
    </source>
</evidence>
<comment type="function">
    <text evidence="6 7">Catalyzes the synthesis of activated sulfate.</text>
</comment>